<gene>
    <name evidence="1" type="ORF">NQ176_g7668</name>
</gene>
<dbReference type="EMBL" id="JANJQO010001337">
    <property type="protein sequence ID" value="KAJ2971471.1"/>
    <property type="molecule type" value="Genomic_DNA"/>
</dbReference>
<name>A0ACC1MZ05_9HYPO</name>
<protein>
    <submittedName>
        <fullName evidence="1">Uncharacterized protein</fullName>
    </submittedName>
</protein>
<accession>A0ACC1MZ05</accession>
<organism evidence="1 2">
    <name type="scientific">Zarea fungicola</name>
    <dbReference type="NCBI Taxonomy" id="93591"/>
    <lineage>
        <taxon>Eukaryota</taxon>
        <taxon>Fungi</taxon>
        <taxon>Dikarya</taxon>
        <taxon>Ascomycota</taxon>
        <taxon>Pezizomycotina</taxon>
        <taxon>Sordariomycetes</taxon>
        <taxon>Hypocreomycetidae</taxon>
        <taxon>Hypocreales</taxon>
        <taxon>Cordycipitaceae</taxon>
        <taxon>Zarea</taxon>
    </lineage>
</organism>
<comment type="caution">
    <text evidence="1">The sequence shown here is derived from an EMBL/GenBank/DDBJ whole genome shotgun (WGS) entry which is preliminary data.</text>
</comment>
<evidence type="ECO:0000313" key="1">
    <source>
        <dbReference type="EMBL" id="KAJ2971471.1"/>
    </source>
</evidence>
<proteinExistence type="predicted"/>
<dbReference type="Proteomes" id="UP001143910">
    <property type="component" value="Unassembled WGS sequence"/>
</dbReference>
<reference evidence="1" key="1">
    <citation type="submission" date="2022-08" db="EMBL/GenBank/DDBJ databases">
        <title>Genome Sequence of Lecanicillium fungicola.</title>
        <authorList>
            <person name="Buettner E."/>
        </authorList>
    </citation>
    <scope>NUCLEOTIDE SEQUENCE</scope>
    <source>
        <strain evidence="1">Babe33</strain>
    </source>
</reference>
<sequence>MIAAIVITLLISSFNICNGQLVFEEQYRTGFVPQTIETPYGPQVVAPDTPYVAAAGRDKLYFIDTRFDEETAWHIKQQIERSQVPRPGEYIAIDEIKATAEVRKSGTNETVFVFDPAYARVIFAKGINKRNPALNLPEHEPAGDWLTIWIATATKIVSGDQTETAH</sequence>
<evidence type="ECO:0000313" key="2">
    <source>
        <dbReference type="Proteomes" id="UP001143910"/>
    </source>
</evidence>
<keyword evidence="2" id="KW-1185">Reference proteome</keyword>